<evidence type="ECO:0000313" key="1">
    <source>
        <dbReference type="EMBL" id="RDV04501.1"/>
    </source>
</evidence>
<dbReference type="AlphaFoldDB" id="A0A371BAW2"/>
<proteinExistence type="predicted"/>
<accession>A0A371BAW2</accession>
<dbReference type="OrthoDB" id="8374464at2"/>
<name>A0A371BAW2_9BRAD</name>
<keyword evidence="2" id="KW-1185">Reference proteome</keyword>
<dbReference type="EMBL" id="QRGO01000001">
    <property type="protein sequence ID" value="RDV04501.1"/>
    <property type="molecule type" value="Genomic_DNA"/>
</dbReference>
<reference evidence="2" key="1">
    <citation type="submission" date="2018-08" db="EMBL/GenBank/DDBJ databases">
        <authorList>
            <person name="Kim S.-J."/>
            <person name="Jung G.-Y."/>
        </authorList>
    </citation>
    <scope>NUCLEOTIDE SEQUENCE [LARGE SCALE GENOMIC DNA]</scope>
    <source>
        <strain evidence="2">GY_H</strain>
    </source>
</reference>
<protein>
    <submittedName>
        <fullName evidence="1">Uncharacterized protein</fullName>
    </submittedName>
</protein>
<evidence type="ECO:0000313" key="2">
    <source>
        <dbReference type="Proteomes" id="UP000263993"/>
    </source>
</evidence>
<organism evidence="1 2">
    <name type="scientific">Undibacter mobilis</name>
    <dbReference type="NCBI Taxonomy" id="2292256"/>
    <lineage>
        <taxon>Bacteria</taxon>
        <taxon>Pseudomonadati</taxon>
        <taxon>Pseudomonadota</taxon>
        <taxon>Alphaproteobacteria</taxon>
        <taxon>Hyphomicrobiales</taxon>
        <taxon>Nitrobacteraceae</taxon>
        <taxon>Undibacter</taxon>
    </lineage>
</organism>
<dbReference type="Proteomes" id="UP000263993">
    <property type="component" value="Unassembled WGS sequence"/>
</dbReference>
<dbReference type="RefSeq" id="WP_115516526.1">
    <property type="nucleotide sequence ID" value="NZ_QRGO01000001.1"/>
</dbReference>
<comment type="caution">
    <text evidence="1">The sequence shown here is derived from an EMBL/GenBank/DDBJ whole genome shotgun (WGS) entry which is preliminary data.</text>
</comment>
<gene>
    <name evidence="1" type="ORF">DXH78_07955</name>
</gene>
<sequence length="303" mass="33581">MTSAKQHEKMDAKARAFIDKKFAHAPLLKAEMTELWQEFLSLKLPSTDFMAEFINGKQASLTQRTWEMMLARHLSRLRYVIACPDGGPDFSFELNGTKVWVEAVAPLPKGLSADWLDPNFQGVQHFPHEAILLRWMTAFNAKWKKLLGYQQKGIVRPNDAYVIAINGRMLGAFPETSGITRMPFGLETTFPVGPLAHRMNPETALLGPAFISERYAIPNANEAEVPTTPFLDLAYEGVSALIGSSSDRTNGKPLDLHVVHNPLARVRLPLGSLGGQENEWFASPVADTGEFDLQQAGHAGEQL</sequence>